<keyword evidence="5" id="KW-0493">Microtubule</keyword>
<keyword evidence="4" id="KW-0436">Ligase</keyword>
<keyword evidence="8" id="KW-0969">Cilium</keyword>
<dbReference type="Proteomes" id="UP000689195">
    <property type="component" value="Unassembled WGS sequence"/>
</dbReference>
<proteinExistence type="inferred from homology"/>
<sequence length="393" mass="46543">MFELKIFMYNKKLKWKSDFEKSVIIENFLNRGWIKSQEKEDDSTDWNVYWATVWNQIINHFPNHYELTRKDCMVKNLKRFKREQDRETYEQQGWNFDFLPTTYIFPGEYSLFVEEFHRSPNQTWIVKPAARSQGQGIFLLRQIQQLKKISGTTITSNMTQLNLVSKENYVVSKYIDNPLLIGGKKFDLRMYVLVTNYKPLKVWIYNKGFGRFCNEQYTTDVAEIENMFVHLTNVAIQQYSDKYSKKHGGKYSIDALKFYVESAYGTEAFQKMIDDIHNIILTSLKSVQVVIQNDKHCFEMYGYDILLDNNLKPWLIEINASPSLTTTTPVDKNLKLNLINDIYNIVLPNDDFPDNEQKQQQINKIGGFSVLYDESLDLMNRKTQKRQSVKIWK</sequence>
<evidence type="ECO:0000256" key="11">
    <source>
        <dbReference type="PROSITE-ProRule" id="PRU00409"/>
    </source>
</evidence>
<name>A0A8S1WY46_9CILI</name>
<feature type="domain" description="ATP-grasp" evidence="12">
    <location>
        <begin position="304"/>
        <end position="347"/>
    </location>
</feature>
<dbReference type="PROSITE" id="PS51221">
    <property type="entry name" value="TTL"/>
    <property type="match status" value="1"/>
</dbReference>
<dbReference type="InterPro" id="IPR011761">
    <property type="entry name" value="ATP-grasp"/>
</dbReference>
<evidence type="ECO:0000256" key="1">
    <source>
        <dbReference type="ARBA" id="ARBA00004120"/>
    </source>
</evidence>
<accession>A0A8S1WY46</accession>
<dbReference type="GO" id="GO:0015631">
    <property type="term" value="F:tubulin binding"/>
    <property type="evidence" value="ECO:0007669"/>
    <property type="project" value="TreeGrafter"/>
</dbReference>
<evidence type="ECO:0000256" key="7">
    <source>
        <dbReference type="ARBA" id="ARBA00022840"/>
    </source>
</evidence>
<protein>
    <recommendedName>
        <fullName evidence="12">ATP-grasp domain-containing protein</fullName>
    </recommendedName>
</protein>
<evidence type="ECO:0000256" key="6">
    <source>
        <dbReference type="ARBA" id="ARBA00022741"/>
    </source>
</evidence>
<dbReference type="InterPro" id="IPR004344">
    <property type="entry name" value="TTL/TTLL_fam"/>
</dbReference>
<dbReference type="GO" id="GO:0046872">
    <property type="term" value="F:metal ion binding"/>
    <property type="evidence" value="ECO:0007669"/>
    <property type="project" value="InterPro"/>
</dbReference>
<gene>
    <name evidence="13" type="ORF">PPENT_87.1.T1060141</name>
</gene>
<dbReference type="OrthoDB" id="202825at2759"/>
<evidence type="ECO:0000256" key="4">
    <source>
        <dbReference type="ARBA" id="ARBA00022598"/>
    </source>
</evidence>
<evidence type="ECO:0000256" key="3">
    <source>
        <dbReference type="ARBA" id="ARBA00022490"/>
    </source>
</evidence>
<dbReference type="PROSITE" id="PS50975">
    <property type="entry name" value="ATP_GRASP"/>
    <property type="match status" value="1"/>
</dbReference>
<keyword evidence="9" id="KW-0206">Cytoskeleton</keyword>
<evidence type="ECO:0000256" key="5">
    <source>
        <dbReference type="ARBA" id="ARBA00022701"/>
    </source>
</evidence>
<comment type="subcellular location">
    <subcellularLocation>
        <location evidence="1">Cytoplasm</location>
        <location evidence="1">Cytoskeleton</location>
        <location evidence="1">Cilium basal body</location>
    </subcellularLocation>
</comment>
<keyword evidence="10" id="KW-0966">Cell projection</keyword>
<dbReference type="PANTHER" id="PTHR12241">
    <property type="entry name" value="TUBULIN POLYGLUTAMYLASE"/>
    <property type="match status" value="1"/>
</dbReference>
<evidence type="ECO:0000259" key="12">
    <source>
        <dbReference type="PROSITE" id="PS50975"/>
    </source>
</evidence>
<keyword evidence="14" id="KW-1185">Reference proteome</keyword>
<comment type="similarity">
    <text evidence="2">Belongs to the tubulin polyglutamylase family.</text>
</comment>
<dbReference type="GO" id="GO:0000226">
    <property type="term" value="P:microtubule cytoskeleton organization"/>
    <property type="evidence" value="ECO:0007669"/>
    <property type="project" value="TreeGrafter"/>
</dbReference>
<evidence type="ECO:0000256" key="8">
    <source>
        <dbReference type="ARBA" id="ARBA00023069"/>
    </source>
</evidence>
<dbReference type="GO" id="GO:0036064">
    <property type="term" value="C:ciliary basal body"/>
    <property type="evidence" value="ECO:0007669"/>
    <property type="project" value="TreeGrafter"/>
</dbReference>
<dbReference type="Pfam" id="PF03133">
    <property type="entry name" value="TTL"/>
    <property type="match status" value="1"/>
</dbReference>
<evidence type="ECO:0000256" key="2">
    <source>
        <dbReference type="ARBA" id="ARBA00006118"/>
    </source>
</evidence>
<evidence type="ECO:0000313" key="14">
    <source>
        <dbReference type="Proteomes" id="UP000689195"/>
    </source>
</evidence>
<dbReference type="AlphaFoldDB" id="A0A8S1WY46"/>
<dbReference type="FunFam" id="3.30.470.20:FF:000033">
    <property type="entry name" value="Probable tubulin polyglutamylase TTLL1"/>
    <property type="match status" value="1"/>
</dbReference>
<keyword evidence="3" id="KW-0963">Cytoplasm</keyword>
<dbReference type="EMBL" id="CAJJDO010000106">
    <property type="protein sequence ID" value="CAD8194332.1"/>
    <property type="molecule type" value="Genomic_DNA"/>
</dbReference>
<dbReference type="GO" id="GO:0005874">
    <property type="term" value="C:microtubule"/>
    <property type="evidence" value="ECO:0007669"/>
    <property type="project" value="UniProtKB-KW"/>
</dbReference>
<dbReference type="GO" id="GO:0070740">
    <property type="term" value="F:tubulin-glutamic acid ligase activity"/>
    <property type="evidence" value="ECO:0007669"/>
    <property type="project" value="TreeGrafter"/>
</dbReference>
<evidence type="ECO:0000313" key="13">
    <source>
        <dbReference type="EMBL" id="CAD8194332.1"/>
    </source>
</evidence>
<evidence type="ECO:0000256" key="9">
    <source>
        <dbReference type="ARBA" id="ARBA00023212"/>
    </source>
</evidence>
<dbReference type="PANTHER" id="PTHR12241:SF31">
    <property type="entry name" value="POLYGLUTAMYLASE COMPLEX SUBUNIT TTLL1"/>
    <property type="match status" value="1"/>
</dbReference>
<keyword evidence="7 11" id="KW-0067">ATP-binding</keyword>
<evidence type="ECO:0000256" key="10">
    <source>
        <dbReference type="ARBA" id="ARBA00023273"/>
    </source>
</evidence>
<keyword evidence="6 11" id="KW-0547">Nucleotide-binding</keyword>
<comment type="caution">
    <text evidence="13">The sequence shown here is derived from an EMBL/GenBank/DDBJ whole genome shotgun (WGS) entry which is preliminary data.</text>
</comment>
<organism evidence="13 14">
    <name type="scientific">Paramecium pentaurelia</name>
    <dbReference type="NCBI Taxonomy" id="43138"/>
    <lineage>
        <taxon>Eukaryota</taxon>
        <taxon>Sar</taxon>
        <taxon>Alveolata</taxon>
        <taxon>Ciliophora</taxon>
        <taxon>Intramacronucleata</taxon>
        <taxon>Oligohymenophorea</taxon>
        <taxon>Peniculida</taxon>
        <taxon>Parameciidae</taxon>
        <taxon>Paramecium</taxon>
    </lineage>
</organism>
<dbReference type="GO" id="GO:0005524">
    <property type="term" value="F:ATP binding"/>
    <property type="evidence" value="ECO:0007669"/>
    <property type="project" value="UniProtKB-UniRule"/>
</dbReference>
<reference evidence="13" key="1">
    <citation type="submission" date="2021-01" db="EMBL/GenBank/DDBJ databases">
        <authorList>
            <consortium name="Genoscope - CEA"/>
            <person name="William W."/>
        </authorList>
    </citation>
    <scope>NUCLEOTIDE SEQUENCE</scope>
</reference>